<dbReference type="InterPro" id="IPR008928">
    <property type="entry name" value="6-hairpin_glycosidase_sf"/>
</dbReference>
<gene>
    <name evidence="1" type="ORF">LCGC14_2329440</name>
</gene>
<sequence length="480" mass="53858">AVNPGWPGHNLGRWWDAMMRLQEAIEYPIPAEAESAMQENVFRFFNNPDHLCLAPFDMEGVNPQFDLHSLREGLLALNALVQYRQNKQAAQQGHAMIESLLRLTGEDGSWKLDQCDYARRVGLDTAKADWGLLVGYPANHGRLIEALVWFYEATGDPLALRAADRFARYHLANTTQPDGSLGKQPGNHTHSYFGTLRGLLLYGELTGQREYIDTVAATYRKTVRTRLKKSGFISHDMDKDYMGEPTSPGDAAQLALWLATRHDYTEFFDDVERIVRARLIPCQITETPSLKQEELRPLLIGAYGGMHTEAHAGKIATTDVTAAVTHTLVDVYRHIAEPSDTTLKINFHFDYEDQHVRIVSKRAKSATVTIAAKHHKNALIRIPRWALRPLVGGPPRQSVILKVAGEPIDLLMLGDYALVPKDRLPGTIELTYALPVSTESERTHNVDYAITWRGDEIMGISPNSDFFPFYPFSTPTEAGK</sequence>
<dbReference type="Gene3D" id="1.50.10.20">
    <property type="match status" value="1"/>
</dbReference>
<comment type="caution">
    <text evidence="1">The sequence shown here is derived from an EMBL/GenBank/DDBJ whole genome shotgun (WGS) entry which is preliminary data.</text>
</comment>
<protein>
    <recommendedName>
        <fullName evidence="2">Alpha-L-rhamnosidase six-hairpin glycosidase domain-containing protein</fullName>
    </recommendedName>
</protein>
<evidence type="ECO:0008006" key="2">
    <source>
        <dbReference type="Google" id="ProtNLM"/>
    </source>
</evidence>
<feature type="non-terminal residue" evidence="1">
    <location>
        <position position="1"/>
    </location>
</feature>
<accession>A0A0F9CF96</accession>
<dbReference type="AlphaFoldDB" id="A0A0F9CF96"/>
<proteinExistence type="predicted"/>
<dbReference type="EMBL" id="LAZR01033447">
    <property type="protein sequence ID" value="KKL48048.1"/>
    <property type="molecule type" value="Genomic_DNA"/>
</dbReference>
<dbReference type="GO" id="GO:0005975">
    <property type="term" value="P:carbohydrate metabolic process"/>
    <property type="evidence" value="ECO:0007669"/>
    <property type="project" value="InterPro"/>
</dbReference>
<reference evidence="1" key="1">
    <citation type="journal article" date="2015" name="Nature">
        <title>Complex archaea that bridge the gap between prokaryotes and eukaryotes.</title>
        <authorList>
            <person name="Spang A."/>
            <person name="Saw J.H."/>
            <person name="Jorgensen S.L."/>
            <person name="Zaremba-Niedzwiedzka K."/>
            <person name="Martijn J."/>
            <person name="Lind A.E."/>
            <person name="van Eijk R."/>
            <person name="Schleper C."/>
            <person name="Guy L."/>
            <person name="Ettema T.J."/>
        </authorList>
    </citation>
    <scope>NUCLEOTIDE SEQUENCE</scope>
</reference>
<organism evidence="1">
    <name type="scientific">marine sediment metagenome</name>
    <dbReference type="NCBI Taxonomy" id="412755"/>
    <lineage>
        <taxon>unclassified sequences</taxon>
        <taxon>metagenomes</taxon>
        <taxon>ecological metagenomes</taxon>
    </lineage>
</organism>
<evidence type="ECO:0000313" key="1">
    <source>
        <dbReference type="EMBL" id="KKL48048.1"/>
    </source>
</evidence>
<name>A0A0F9CF96_9ZZZZ</name>
<dbReference type="SUPFAM" id="SSF48208">
    <property type="entry name" value="Six-hairpin glycosidases"/>
    <property type="match status" value="1"/>
</dbReference>